<keyword evidence="3" id="KW-1185">Reference proteome</keyword>
<organism evidence="2 3">
    <name type="scientific">Calocera viscosa (strain TUFC12733)</name>
    <dbReference type="NCBI Taxonomy" id="1330018"/>
    <lineage>
        <taxon>Eukaryota</taxon>
        <taxon>Fungi</taxon>
        <taxon>Dikarya</taxon>
        <taxon>Basidiomycota</taxon>
        <taxon>Agaricomycotina</taxon>
        <taxon>Dacrymycetes</taxon>
        <taxon>Dacrymycetales</taxon>
        <taxon>Dacrymycetaceae</taxon>
        <taxon>Calocera</taxon>
    </lineage>
</organism>
<evidence type="ECO:0000313" key="3">
    <source>
        <dbReference type="Proteomes" id="UP000076738"/>
    </source>
</evidence>
<dbReference type="PANTHER" id="PTHR46064">
    <property type="entry name" value="QUEUINE TRNA-RIBOSYLTRANSFERASE ACCESSORY SUBUNIT 2"/>
    <property type="match status" value="1"/>
</dbReference>
<protein>
    <submittedName>
        <fullName evidence="2">tRNA-guanine transglycosylase</fullName>
    </submittedName>
</protein>
<dbReference type="OrthoDB" id="27601at2759"/>
<dbReference type="InterPro" id="IPR002616">
    <property type="entry name" value="tRNA_ribo_trans-like"/>
</dbReference>
<dbReference type="AlphaFoldDB" id="A0A167PYY7"/>
<reference evidence="2 3" key="1">
    <citation type="journal article" date="2016" name="Mol. Biol. Evol.">
        <title>Comparative Genomics of Early-Diverging Mushroom-Forming Fungi Provides Insights into the Origins of Lignocellulose Decay Capabilities.</title>
        <authorList>
            <person name="Nagy L.G."/>
            <person name="Riley R."/>
            <person name="Tritt A."/>
            <person name="Adam C."/>
            <person name="Daum C."/>
            <person name="Floudas D."/>
            <person name="Sun H."/>
            <person name="Yadav J.S."/>
            <person name="Pangilinan J."/>
            <person name="Larsson K.H."/>
            <person name="Matsuura K."/>
            <person name="Barry K."/>
            <person name="Labutti K."/>
            <person name="Kuo R."/>
            <person name="Ohm R.A."/>
            <person name="Bhattacharya S.S."/>
            <person name="Shirouzu T."/>
            <person name="Yoshinaga Y."/>
            <person name="Martin F.M."/>
            <person name="Grigoriev I.V."/>
            <person name="Hibbett D.S."/>
        </authorList>
    </citation>
    <scope>NUCLEOTIDE SEQUENCE [LARGE SCALE GENOMIC DNA]</scope>
    <source>
        <strain evidence="2 3">TUFC12733</strain>
    </source>
</reference>
<proteinExistence type="predicted"/>
<evidence type="ECO:0000313" key="2">
    <source>
        <dbReference type="EMBL" id="KZO99259.1"/>
    </source>
</evidence>
<name>A0A167PYY7_CALVF</name>
<dbReference type="GO" id="GO:0006400">
    <property type="term" value="P:tRNA modification"/>
    <property type="evidence" value="ECO:0007669"/>
    <property type="project" value="InterPro"/>
</dbReference>
<dbReference type="Proteomes" id="UP000076738">
    <property type="component" value="Unassembled WGS sequence"/>
</dbReference>
<dbReference type="Pfam" id="PF01702">
    <property type="entry name" value="TGT"/>
    <property type="match status" value="3"/>
</dbReference>
<feature type="domain" description="tRNA-guanine(15) transglycosylase-like" evidence="1">
    <location>
        <begin position="432"/>
        <end position="489"/>
    </location>
</feature>
<feature type="domain" description="tRNA-guanine(15) transglycosylase-like" evidence="1">
    <location>
        <begin position="27"/>
        <end position="230"/>
    </location>
</feature>
<accession>A0A167PYY7</accession>
<dbReference type="EMBL" id="KV417273">
    <property type="protein sequence ID" value="KZO99259.1"/>
    <property type="molecule type" value="Genomic_DNA"/>
</dbReference>
<dbReference type="InterPro" id="IPR050852">
    <property type="entry name" value="Queuine_tRNA-ribosyltrfase"/>
</dbReference>
<sequence>MSGATARSPPVLSFKLLTASSNSFSPRLGIVQLNRSSAETIEVLTPGLFLHTSRGHVPHLSGDHVNRMAKHMPWLHASFEGFLETLPPTPTLQPGPNPLHTFIGAPASRHIISLSFRDPADVRERPPNGENYLTGLTVRGVRKIVPTSYRSYISAVQPDVVVALSDIPFTSPPYSQKRVTKSMDRSIRWLGDLLRGTLSSKEIEGAPVKNVLVSLLGGTNHVARRIFSESLLGPLEEGRVLSSTRHEKLAPLDDRISGYVLEMASLRMELAVDHFLTPASMTHAREQVHKISTLLQASLSPLPMDKLRAVHSAMSPQEMLHLIASCGVDLFDSYWAQKAADWGIALDFSFPVTTEEHAEPMRRLDGRRDVGHNLYDSVFAYDFRSFLGTGTEVGLNTGCACIACSPSFTKPILHGILERNNVENLDEEATFFTRAYVHHLLHTHEMSAHALLVSHNIVVLQEFFAGVRSVLKHNPQRFAAEVARFEAEYDGEMRIMEEARRDWETVDLARGKGRLARERKAEPGAIGPPMGIVADNMLGA</sequence>
<feature type="domain" description="tRNA-guanine(15) transglycosylase-like" evidence="1">
    <location>
        <begin position="285"/>
        <end position="421"/>
    </location>
</feature>
<evidence type="ECO:0000259" key="1">
    <source>
        <dbReference type="Pfam" id="PF01702"/>
    </source>
</evidence>
<dbReference type="STRING" id="1330018.A0A167PYY7"/>
<dbReference type="PANTHER" id="PTHR46064:SF1">
    <property type="entry name" value="QUEUINE TRNA-RIBOSYLTRANSFERASE ACCESSORY SUBUNIT 2"/>
    <property type="match status" value="1"/>
</dbReference>
<gene>
    <name evidence="2" type="ORF">CALVIDRAFT_407201</name>
</gene>
<dbReference type="Gene3D" id="3.20.20.105">
    <property type="entry name" value="Queuine tRNA-ribosyltransferase-like"/>
    <property type="match status" value="1"/>
</dbReference>
<dbReference type="SUPFAM" id="SSF51713">
    <property type="entry name" value="tRNA-guanine transglycosylase"/>
    <property type="match status" value="1"/>
</dbReference>
<dbReference type="InterPro" id="IPR036511">
    <property type="entry name" value="TGT-like_sf"/>
</dbReference>